<gene>
    <name evidence="9" type="ORF">ATSB10_14940</name>
</gene>
<evidence type="ECO:0000313" key="9">
    <source>
        <dbReference type="EMBL" id="AND68948.1"/>
    </source>
</evidence>
<evidence type="ECO:0000256" key="4">
    <source>
        <dbReference type="ARBA" id="ARBA00022729"/>
    </source>
</evidence>
<dbReference type="Gene3D" id="3.50.30.30">
    <property type="match status" value="1"/>
</dbReference>
<evidence type="ECO:0000256" key="1">
    <source>
        <dbReference type="ARBA" id="ARBA00022438"/>
    </source>
</evidence>
<dbReference type="OrthoDB" id="9778250at2"/>
<dbReference type="PATRIC" id="fig|445710.3.peg.1488"/>
<dbReference type="GO" id="GO:0008235">
    <property type="term" value="F:metalloexopeptidase activity"/>
    <property type="evidence" value="ECO:0007669"/>
    <property type="project" value="InterPro"/>
</dbReference>
<dbReference type="SUPFAM" id="SSF52025">
    <property type="entry name" value="PA domain"/>
    <property type="match status" value="1"/>
</dbReference>
<feature type="domain" description="Peptidase M28" evidence="8">
    <location>
        <begin position="311"/>
        <end position="521"/>
    </location>
</feature>
<keyword evidence="1 9" id="KW-0031">Aminopeptidase</keyword>
<reference evidence="9 10" key="1">
    <citation type="submission" date="2016-02" db="EMBL/GenBank/DDBJ databases">
        <title>Complete genome sequencing and analysis of ATSB10, Dyella thiooxydans isolated from rhizosphere soil of sunflower (Helianthus annuus L.).</title>
        <authorList>
            <person name="Lee Y."/>
            <person name="Hwangbo K."/>
            <person name="Chung H."/>
            <person name="Yoo J."/>
            <person name="Kim K.Y."/>
            <person name="Sa T.M."/>
            <person name="Um Y."/>
            <person name="Madhaiyan M."/>
        </authorList>
    </citation>
    <scope>NUCLEOTIDE SEQUENCE [LARGE SCALE GENOMIC DNA]</scope>
    <source>
        <strain evidence="9 10">ATSB10</strain>
    </source>
</reference>
<sequence length="568" mass="60837">MRAATSVLLVAATLAAGAAQAGTPSAASPAAAPPVALAPQINAADFATFDKTLSSDAFGGRKPGTVGEQRTTAWLVDRFKRMGLKPGNHGSWFQTVPADSITLLNPDVKLHITAHGKDTAFAYRTDMMVQTLQAKPLIDLKHSPVVFLGYGVEAPNWHWNDYKGVDVKGKTVIVLVNDPGFASGDPKLFNGRAMTYYGRWMYKYAEAALKGAAACFIVHTSDAAAGYPFSVLQNSGSGPQLSLPTRVDPAPRLPVAGWLTHEAATRLFAAAGFDFDKLATAAGKPGFKPVPLNATASVTLHDKIGHIESHNVLAMVKGSTKPNEAVIYTAHWDHLGTDPSLKGHQVYSGAIDNGTGLSMLLELADAFAHQKTPPQRSVLFFMPTLEESGLLGSQYYAARPVFRLDKTVADIAVDALPIIGRAHDMTVIGKGQSQLEDMLAGVLKTQGRVISPETTPENGFYFRSDHFNFAKAGVPAMLASSGLDLLDGGKAAGEKAAEDYTAHRYHTTNDVFNPNWDYSGILEDTQALYDLGRELSRTGVWPQWYSDSPFRAARRKMMAPAAKGKPGG</sequence>
<dbReference type="PANTHER" id="PTHR12147:SF56">
    <property type="entry name" value="AMINOPEPTIDASE YDR415C-RELATED"/>
    <property type="match status" value="1"/>
</dbReference>
<keyword evidence="5" id="KW-0378">Hydrolase</keyword>
<evidence type="ECO:0000259" key="8">
    <source>
        <dbReference type="Pfam" id="PF04389"/>
    </source>
</evidence>
<keyword evidence="4 7" id="KW-0732">Signal</keyword>
<evidence type="ECO:0000256" key="5">
    <source>
        <dbReference type="ARBA" id="ARBA00022801"/>
    </source>
</evidence>
<dbReference type="GO" id="GO:0004177">
    <property type="term" value="F:aminopeptidase activity"/>
    <property type="evidence" value="ECO:0007669"/>
    <property type="project" value="UniProtKB-KW"/>
</dbReference>
<evidence type="ECO:0000313" key="10">
    <source>
        <dbReference type="Proteomes" id="UP000077255"/>
    </source>
</evidence>
<dbReference type="InterPro" id="IPR046450">
    <property type="entry name" value="PA_dom_sf"/>
</dbReference>
<evidence type="ECO:0000256" key="6">
    <source>
        <dbReference type="ARBA" id="ARBA00022833"/>
    </source>
</evidence>
<dbReference type="STRING" id="445710.ATSB10_14940"/>
<protein>
    <submittedName>
        <fullName evidence="9">Aminopeptidase</fullName>
    </submittedName>
</protein>
<dbReference type="Gene3D" id="3.40.630.10">
    <property type="entry name" value="Zn peptidases"/>
    <property type="match status" value="1"/>
</dbReference>
<evidence type="ECO:0000256" key="2">
    <source>
        <dbReference type="ARBA" id="ARBA00022670"/>
    </source>
</evidence>
<dbReference type="RefSeq" id="WP_063671677.1">
    <property type="nucleotide sequence ID" value="NZ_CP014841.1"/>
</dbReference>
<dbReference type="CDD" id="cd05660">
    <property type="entry name" value="M28_like_PA"/>
    <property type="match status" value="1"/>
</dbReference>
<dbReference type="InterPro" id="IPR045175">
    <property type="entry name" value="M28_fam"/>
</dbReference>
<evidence type="ECO:0000256" key="7">
    <source>
        <dbReference type="SAM" id="SignalP"/>
    </source>
</evidence>
<dbReference type="GO" id="GO:0006508">
    <property type="term" value="P:proteolysis"/>
    <property type="evidence" value="ECO:0007669"/>
    <property type="project" value="UniProtKB-KW"/>
</dbReference>
<dbReference type="Pfam" id="PF04389">
    <property type="entry name" value="Peptidase_M28"/>
    <property type="match status" value="1"/>
</dbReference>
<dbReference type="SUPFAM" id="SSF53187">
    <property type="entry name" value="Zn-dependent exopeptidases"/>
    <property type="match status" value="1"/>
</dbReference>
<dbReference type="AlphaFoldDB" id="A0A160N111"/>
<dbReference type="Proteomes" id="UP000077255">
    <property type="component" value="Chromosome"/>
</dbReference>
<feature type="chain" id="PRO_5007817603" evidence="7">
    <location>
        <begin position="22"/>
        <end position="568"/>
    </location>
</feature>
<dbReference type="InterPro" id="IPR007484">
    <property type="entry name" value="Peptidase_M28"/>
</dbReference>
<evidence type="ECO:0000256" key="3">
    <source>
        <dbReference type="ARBA" id="ARBA00022723"/>
    </source>
</evidence>
<dbReference type="FunFam" id="3.40.630.10:FF:000088">
    <property type="entry name" value="Peptidase M20"/>
    <property type="match status" value="1"/>
</dbReference>
<keyword evidence="6" id="KW-0862">Zinc</keyword>
<keyword evidence="10" id="KW-1185">Reference proteome</keyword>
<organism evidence="9 10">
    <name type="scientific">Dyella thiooxydans</name>
    <dbReference type="NCBI Taxonomy" id="445710"/>
    <lineage>
        <taxon>Bacteria</taxon>
        <taxon>Pseudomonadati</taxon>
        <taxon>Pseudomonadota</taxon>
        <taxon>Gammaproteobacteria</taxon>
        <taxon>Lysobacterales</taxon>
        <taxon>Rhodanobacteraceae</taxon>
        <taxon>Dyella</taxon>
    </lineage>
</organism>
<dbReference type="GO" id="GO:0046872">
    <property type="term" value="F:metal ion binding"/>
    <property type="evidence" value="ECO:0007669"/>
    <property type="project" value="UniProtKB-KW"/>
</dbReference>
<dbReference type="PANTHER" id="PTHR12147">
    <property type="entry name" value="METALLOPEPTIDASE M28 FAMILY MEMBER"/>
    <property type="match status" value="1"/>
</dbReference>
<keyword evidence="2" id="KW-0645">Protease</keyword>
<keyword evidence="3" id="KW-0479">Metal-binding</keyword>
<name>A0A160N111_9GAMM</name>
<proteinExistence type="predicted"/>
<dbReference type="EMBL" id="CP014841">
    <property type="protein sequence ID" value="AND68948.1"/>
    <property type="molecule type" value="Genomic_DNA"/>
</dbReference>
<accession>A0A160N111</accession>
<dbReference type="KEGG" id="dtx:ATSB10_14940"/>
<feature type="signal peptide" evidence="7">
    <location>
        <begin position="1"/>
        <end position="21"/>
    </location>
</feature>